<keyword evidence="4 8" id="KW-0853">WD repeat</keyword>
<evidence type="ECO:0000256" key="4">
    <source>
        <dbReference type="ARBA" id="ARBA00022574"/>
    </source>
</evidence>
<comment type="subcellular location">
    <subcellularLocation>
        <location evidence="1">Nucleus</location>
        <location evidence="1">Nucleolus</location>
    </subcellularLocation>
</comment>
<evidence type="ECO:0000256" key="2">
    <source>
        <dbReference type="ARBA" id="ARBA00018260"/>
    </source>
</evidence>
<evidence type="ECO:0000256" key="7">
    <source>
        <dbReference type="ARBA" id="ARBA00045437"/>
    </source>
</evidence>
<proteinExistence type="predicted"/>
<evidence type="ECO:0000256" key="8">
    <source>
        <dbReference type="PROSITE-ProRule" id="PRU00221"/>
    </source>
</evidence>
<evidence type="ECO:0000256" key="3">
    <source>
        <dbReference type="ARBA" id="ARBA00022552"/>
    </source>
</evidence>
<dbReference type="GO" id="GO:0045943">
    <property type="term" value="P:positive regulation of transcription by RNA polymerase I"/>
    <property type="evidence" value="ECO:0007669"/>
    <property type="project" value="TreeGrafter"/>
</dbReference>
<dbReference type="PANTHER" id="PTHR19924:SF26">
    <property type="entry name" value="U3 SMALL NUCLEOLAR RNA-ASSOCIATED PROTEIN 15 HOMOLOG"/>
    <property type="match status" value="1"/>
</dbReference>
<dbReference type="Proteomes" id="UP001249851">
    <property type="component" value="Unassembled WGS sequence"/>
</dbReference>
<evidence type="ECO:0000256" key="6">
    <source>
        <dbReference type="ARBA" id="ARBA00023242"/>
    </source>
</evidence>
<reference evidence="10" key="1">
    <citation type="journal article" date="2023" name="G3 (Bethesda)">
        <title>Whole genome assembly and annotation of the endangered Caribbean coral Acropora cervicornis.</title>
        <authorList>
            <person name="Selwyn J.D."/>
            <person name="Vollmer S.V."/>
        </authorList>
    </citation>
    <scope>NUCLEOTIDE SEQUENCE</scope>
    <source>
        <strain evidence="10">K2</strain>
    </source>
</reference>
<evidence type="ECO:0000256" key="5">
    <source>
        <dbReference type="ARBA" id="ARBA00022737"/>
    </source>
</evidence>
<dbReference type="SUPFAM" id="SSF50978">
    <property type="entry name" value="WD40 repeat-like"/>
    <property type="match status" value="1"/>
</dbReference>
<evidence type="ECO:0000313" key="10">
    <source>
        <dbReference type="EMBL" id="KAK2564401.1"/>
    </source>
</evidence>
<dbReference type="InterPro" id="IPR036322">
    <property type="entry name" value="WD40_repeat_dom_sf"/>
</dbReference>
<comment type="function">
    <text evidence="7">Ribosome biogenesis factor. Involved in nucleolar processing of pre-18S ribosomal RNA. Required for optimal pre-ribosomal RNA transcription by RNA polymerase I. Part of the small subunit (SSU) processome, first precursor of the small eukaryotic ribosomal subunit. During the assembly of the SSU processome in the nucleolus, many ribosome biogenesis factors, an RNA chaperone and ribosomal proteins associate with the nascent pre-rRNA and work in concert to generate RNA folding, modifications, rearrangements and cleavage as well as targeted degradation of pre-ribosomal RNA by the RNA exosome.</text>
</comment>
<evidence type="ECO:0000259" key="9">
    <source>
        <dbReference type="Pfam" id="PF09384"/>
    </source>
</evidence>
<dbReference type="InterPro" id="IPR018983">
    <property type="entry name" value="U3_snoRNA-assocProt_15_C"/>
</dbReference>
<dbReference type="Pfam" id="PF09384">
    <property type="entry name" value="UTP15_C"/>
    <property type="match status" value="1"/>
</dbReference>
<dbReference type="Gene3D" id="2.130.10.10">
    <property type="entry name" value="YVTN repeat-like/Quinoprotein amine dehydrogenase"/>
    <property type="match status" value="2"/>
</dbReference>
<keyword evidence="5" id="KW-0677">Repeat</keyword>
<name>A0AAD9QNA3_ACRCE</name>
<keyword evidence="6" id="KW-0539">Nucleus</keyword>
<keyword evidence="11" id="KW-1185">Reference proteome</keyword>
<organism evidence="10 11">
    <name type="scientific">Acropora cervicornis</name>
    <name type="common">Staghorn coral</name>
    <dbReference type="NCBI Taxonomy" id="6130"/>
    <lineage>
        <taxon>Eukaryota</taxon>
        <taxon>Metazoa</taxon>
        <taxon>Cnidaria</taxon>
        <taxon>Anthozoa</taxon>
        <taxon>Hexacorallia</taxon>
        <taxon>Scleractinia</taxon>
        <taxon>Astrocoeniina</taxon>
        <taxon>Acroporidae</taxon>
        <taxon>Acropora</taxon>
    </lineage>
</organism>
<feature type="repeat" description="WD" evidence="8">
    <location>
        <begin position="226"/>
        <end position="267"/>
    </location>
</feature>
<feature type="domain" description="U3 small nucleolar RNA-associated protein 15 C-terminal" evidence="9">
    <location>
        <begin position="329"/>
        <end position="474"/>
    </location>
</feature>
<feature type="repeat" description="WD" evidence="8">
    <location>
        <begin position="162"/>
        <end position="184"/>
    </location>
</feature>
<evidence type="ECO:0000256" key="1">
    <source>
        <dbReference type="ARBA" id="ARBA00004604"/>
    </source>
</evidence>
<dbReference type="AlphaFoldDB" id="A0AAD9QNA3"/>
<dbReference type="EMBL" id="JARQWQ010000022">
    <property type="protein sequence ID" value="KAK2564401.1"/>
    <property type="molecule type" value="Genomic_DNA"/>
</dbReference>
<dbReference type="GO" id="GO:0005730">
    <property type="term" value="C:nucleolus"/>
    <property type="evidence" value="ECO:0007669"/>
    <property type="project" value="UniProtKB-SubCell"/>
</dbReference>
<dbReference type="InterPro" id="IPR001680">
    <property type="entry name" value="WD40_rpt"/>
</dbReference>
<dbReference type="GO" id="GO:0006364">
    <property type="term" value="P:rRNA processing"/>
    <property type="evidence" value="ECO:0007669"/>
    <property type="project" value="UniProtKB-KW"/>
</dbReference>
<keyword evidence="3" id="KW-0698">rRNA processing</keyword>
<dbReference type="PROSITE" id="PS50294">
    <property type="entry name" value="WD_REPEATS_REGION"/>
    <property type="match status" value="1"/>
</dbReference>
<dbReference type="PANTHER" id="PTHR19924">
    <property type="entry name" value="UTP15 U3 SMALL NUCLEOLAR RNA-ASSOCIATED PROTEIN 15 FAMILY MEMBER"/>
    <property type="match status" value="1"/>
</dbReference>
<gene>
    <name evidence="10" type="ORF">P5673_011829</name>
</gene>
<dbReference type="InterPro" id="IPR015943">
    <property type="entry name" value="WD40/YVTN_repeat-like_dom_sf"/>
</dbReference>
<protein>
    <recommendedName>
        <fullName evidence="2">U3 small nucleolar RNA-associated protein 15 homolog</fullName>
    </recommendedName>
</protein>
<sequence length="499" mass="56436">MATEFHVLEARKFPRIAKRETADTRYWRKFRFPIIVKEYGAVSHVDFCRAKPHDFVATSLSRMQIYSSSTHQVNKSFAKFKENVFCGSFRHDGKLLIGGLESGRVKVFDVDTRSALREFKGHSGSVQLTKFLCDDLHVISGSDDKSDYVRCGVTSENSKDIFITGSYDHSLKLWDLRSQGSVLSMDHGCPVECVTVFPSGGICISAGSNIIKVWDILGGGRLLAGFSNHQKTITSICLDGENRRLLSGSLDRHVKIYDVQDYTVVHSMDYPAPILSLKISPDDTHLVAGMSNKFLSIKYRLKHEAKEEAPRSRNLKSGTYRYFVRGKNFKPLEDDFVVSAPKRPRFKEHDKFLKQFEYSKALDSVLRRPLATRVPFLSSLFQDLIRRKGLEIALSGRDEDGLEPILNFLIRYITNPKYTVLLIDVANKLLDIYGPVIGQSEKVDHLFTTLRDKINREINFHQKGFELLGALDTLFAASMSSSTSNIGSEAQGIQKDRQL</sequence>
<accession>A0AAD9QNA3</accession>
<dbReference type="SMART" id="SM00320">
    <property type="entry name" value="WD40"/>
    <property type="match status" value="5"/>
</dbReference>
<comment type="caution">
    <text evidence="10">The sequence shown here is derived from an EMBL/GenBank/DDBJ whole genome shotgun (WGS) entry which is preliminary data.</text>
</comment>
<dbReference type="Pfam" id="PF00400">
    <property type="entry name" value="WD40"/>
    <property type="match status" value="4"/>
</dbReference>
<dbReference type="PROSITE" id="PS50082">
    <property type="entry name" value="WD_REPEATS_2"/>
    <property type="match status" value="2"/>
</dbReference>
<reference evidence="10" key="2">
    <citation type="journal article" date="2023" name="Science">
        <title>Genomic signatures of disease resistance in endangered staghorn corals.</title>
        <authorList>
            <person name="Vollmer S.V."/>
            <person name="Selwyn J.D."/>
            <person name="Despard B.A."/>
            <person name="Roesel C.L."/>
        </authorList>
    </citation>
    <scope>NUCLEOTIDE SEQUENCE</scope>
    <source>
        <strain evidence="10">K2</strain>
    </source>
</reference>
<evidence type="ECO:0000313" key="11">
    <source>
        <dbReference type="Proteomes" id="UP001249851"/>
    </source>
</evidence>